<evidence type="ECO:0000313" key="1">
    <source>
        <dbReference type="EMBL" id="SMG37080.1"/>
    </source>
</evidence>
<name>A0A1X7K9P8_9MICO</name>
<proteinExistence type="predicted"/>
<organism evidence="1 2">
    <name type="scientific">Agreia pratensis</name>
    <dbReference type="NCBI Taxonomy" id="150121"/>
    <lineage>
        <taxon>Bacteria</taxon>
        <taxon>Bacillati</taxon>
        <taxon>Actinomycetota</taxon>
        <taxon>Actinomycetes</taxon>
        <taxon>Micrococcales</taxon>
        <taxon>Microbacteriaceae</taxon>
        <taxon>Agreia</taxon>
    </lineage>
</organism>
<keyword evidence="2" id="KW-1185">Reference proteome</keyword>
<sequence length="44" mass="4643">MPPGKANESAGVALSVTDDRVTPADSLQIGWGQKPTIMVSRYTP</sequence>
<reference evidence="2" key="1">
    <citation type="submission" date="2017-04" db="EMBL/GenBank/DDBJ databases">
        <authorList>
            <person name="Varghese N."/>
            <person name="Submissions S."/>
        </authorList>
    </citation>
    <scope>NUCLEOTIDE SEQUENCE [LARGE SCALE GENOMIC DNA]</scope>
    <source>
        <strain evidence="2">VKM Ac-2510</strain>
    </source>
</reference>
<gene>
    <name evidence="1" type="ORF">SAMN06296010_2255</name>
</gene>
<accession>A0A1X7K9P8</accession>
<dbReference type="EMBL" id="FXAY01000003">
    <property type="protein sequence ID" value="SMG37080.1"/>
    <property type="molecule type" value="Genomic_DNA"/>
</dbReference>
<protein>
    <submittedName>
        <fullName evidence="1">Uncharacterized protein</fullName>
    </submittedName>
</protein>
<dbReference type="AlphaFoldDB" id="A0A1X7K9P8"/>
<dbReference type="Proteomes" id="UP000193244">
    <property type="component" value="Unassembled WGS sequence"/>
</dbReference>
<evidence type="ECO:0000313" key="2">
    <source>
        <dbReference type="Proteomes" id="UP000193244"/>
    </source>
</evidence>